<evidence type="ECO:0000256" key="2">
    <source>
        <dbReference type="ARBA" id="ARBA00022475"/>
    </source>
</evidence>
<evidence type="ECO:0000313" key="10">
    <source>
        <dbReference type="Proteomes" id="UP000294911"/>
    </source>
</evidence>
<dbReference type="Gene3D" id="3.60.15.10">
    <property type="entry name" value="Ribonuclease Z/Hydroxyacylglutathione hydrolase-like"/>
    <property type="match status" value="1"/>
</dbReference>
<feature type="transmembrane region" description="Helical" evidence="7">
    <location>
        <begin position="307"/>
        <end position="325"/>
    </location>
</feature>
<dbReference type="SUPFAM" id="SSF56281">
    <property type="entry name" value="Metallo-hydrolase/oxidoreductase"/>
    <property type="match status" value="1"/>
</dbReference>
<dbReference type="InterPro" id="IPR004797">
    <property type="entry name" value="Competence_ComEC/Rec2"/>
</dbReference>
<feature type="transmembrane region" description="Helical" evidence="7">
    <location>
        <begin position="437"/>
        <end position="464"/>
    </location>
</feature>
<dbReference type="EMBL" id="SLXQ01000002">
    <property type="protein sequence ID" value="TCP54854.1"/>
    <property type="molecule type" value="Genomic_DNA"/>
</dbReference>
<evidence type="ECO:0000256" key="3">
    <source>
        <dbReference type="ARBA" id="ARBA00022692"/>
    </source>
</evidence>
<feature type="region of interest" description="Disordered" evidence="6">
    <location>
        <begin position="808"/>
        <end position="864"/>
    </location>
</feature>
<reference evidence="9 10" key="1">
    <citation type="submission" date="2019-03" db="EMBL/GenBank/DDBJ databases">
        <title>Genomic Encyclopedia of Type Strains, Phase IV (KMG-IV): sequencing the most valuable type-strain genomes for metagenomic binning, comparative biology and taxonomic classification.</title>
        <authorList>
            <person name="Goeker M."/>
        </authorList>
    </citation>
    <scope>NUCLEOTIDE SEQUENCE [LARGE SCALE GENOMIC DNA]</scope>
    <source>
        <strain evidence="9 10">DSM 45765</strain>
    </source>
</reference>
<keyword evidence="4 7" id="KW-1133">Transmembrane helix</keyword>
<dbReference type="OrthoDB" id="7177610at2"/>
<feature type="compositionally biased region" description="Low complexity" evidence="6">
    <location>
        <begin position="827"/>
        <end position="849"/>
    </location>
</feature>
<evidence type="ECO:0000313" key="9">
    <source>
        <dbReference type="EMBL" id="TCP54854.1"/>
    </source>
</evidence>
<feature type="domain" description="Metallo-beta-lactamase" evidence="8">
    <location>
        <begin position="564"/>
        <end position="765"/>
    </location>
</feature>
<dbReference type="AlphaFoldDB" id="A0A4R2QZN4"/>
<feature type="transmembrane region" description="Helical" evidence="7">
    <location>
        <begin position="353"/>
        <end position="370"/>
    </location>
</feature>
<dbReference type="CDD" id="cd07731">
    <property type="entry name" value="ComA-like_MBL-fold"/>
    <property type="match status" value="1"/>
</dbReference>
<keyword evidence="5 7" id="KW-0472">Membrane</keyword>
<organism evidence="9 10">
    <name type="scientific">Tamaricihabitans halophyticus</name>
    <dbReference type="NCBI Taxonomy" id="1262583"/>
    <lineage>
        <taxon>Bacteria</taxon>
        <taxon>Bacillati</taxon>
        <taxon>Actinomycetota</taxon>
        <taxon>Actinomycetes</taxon>
        <taxon>Pseudonocardiales</taxon>
        <taxon>Pseudonocardiaceae</taxon>
        <taxon>Tamaricihabitans</taxon>
    </lineage>
</organism>
<feature type="transmembrane region" description="Helical" evidence="7">
    <location>
        <begin position="376"/>
        <end position="395"/>
    </location>
</feature>
<dbReference type="NCBIfam" id="TIGR00360">
    <property type="entry name" value="ComEC_N-term"/>
    <property type="match status" value="1"/>
</dbReference>
<protein>
    <submittedName>
        <fullName evidence="9">Competence protein ComEC</fullName>
    </submittedName>
</protein>
<feature type="transmembrane region" description="Helical" evidence="7">
    <location>
        <begin position="52"/>
        <end position="70"/>
    </location>
</feature>
<dbReference type="InterPro" id="IPR004477">
    <property type="entry name" value="ComEC_N"/>
</dbReference>
<dbReference type="SMART" id="SM00849">
    <property type="entry name" value="Lactamase_B"/>
    <property type="match status" value="1"/>
</dbReference>
<dbReference type="GO" id="GO:0005886">
    <property type="term" value="C:plasma membrane"/>
    <property type="evidence" value="ECO:0007669"/>
    <property type="project" value="UniProtKB-SubCell"/>
</dbReference>
<evidence type="ECO:0000256" key="6">
    <source>
        <dbReference type="SAM" id="MobiDB-lite"/>
    </source>
</evidence>
<sequence length="864" mass="89415">MTRGSPSAGQRRSRDSLFSVSAATTAQRHDLGLLPSAMLVWSAGLLGLLGSWWIAALFAVGGLLLAGWWLRAVRRPGWARRLALPGRAGIWALAGVSVLVLLLLVPQLRAAEGDPLRESAAAGHTATLAVELNERPRPIFATGSAGEQGGVRSVVVNAEVQAARVADERVPTTGEVVLLAPAESWAELLPGQRVRTTARLAPARDGELAVAAAYVHEPPRLLGEAPGWQQAADAMRTALREASGVLDPEPAGLLPGLVVGDISALPQRVVEEHRVAGLAHLTAVSGANVAVICGAVLLALRAIRVGPRASAIIAAAVLVWFVILVGPEPSVLRAGVMGGVGLLALVLGKERSALPALAFAVIALVLYDPAMAVSFGFALSVLATAALVLLAPGWVEKMAARGIPRGIGDALAIPAAAQLATAPVLAGMAGQISTVSIIANILAAPVVAPATVLGVLAAAAAPVWPWLAELLVRLAGPEVSWVITVGRKAAGIPGAAISWPSGWWGGLALALVVLVFVVLCRFRRLRTLLLAALLTLVLILVPLRDTLSDWPPARWSVLSCDVGQGDAFLLATEQHDRAVLVDTGPDPALLMSCLREAGVTRIPLVVLSHLHADHVGGLVAALEADAVGAVAIGPGRTPRWAWEQVRDEAARAKVPLVELVAGQRLGWPGLRMDVLGPVAPVSNEVHAEAAGTEINNTSLVIRAHTAAGRVLLTGDIELAAQADLLASGTDLTAEVLKVPHHGSRFTAPELVDAVQPELAMIGVGEDNSYGHPSKEVLRGLAERGVLVTRTDRDGHGAVVADVDGPSLLRRGARRERGRYSPVPATGRPRSAAPALSRARAQPRPRSSASCTAAADGGTVARGPT</sequence>
<feature type="transmembrane region" description="Helical" evidence="7">
    <location>
        <begin position="527"/>
        <end position="543"/>
    </location>
</feature>
<evidence type="ECO:0000256" key="7">
    <source>
        <dbReference type="SAM" id="Phobius"/>
    </source>
</evidence>
<dbReference type="GO" id="GO:0030420">
    <property type="term" value="P:establishment of competence for transformation"/>
    <property type="evidence" value="ECO:0007669"/>
    <property type="project" value="InterPro"/>
</dbReference>
<feature type="transmembrane region" description="Helical" evidence="7">
    <location>
        <begin position="278"/>
        <end position="300"/>
    </location>
</feature>
<keyword evidence="3 7" id="KW-0812">Transmembrane</keyword>
<dbReference type="Pfam" id="PF03772">
    <property type="entry name" value="Competence"/>
    <property type="match status" value="1"/>
</dbReference>
<keyword evidence="10" id="KW-1185">Reference proteome</keyword>
<evidence type="ECO:0000259" key="8">
    <source>
        <dbReference type="SMART" id="SM00849"/>
    </source>
</evidence>
<dbReference type="InterPro" id="IPR052159">
    <property type="entry name" value="Competence_DNA_uptake"/>
</dbReference>
<comment type="subcellular location">
    <subcellularLocation>
        <location evidence="1">Cell membrane</location>
        <topology evidence="1">Multi-pass membrane protein</topology>
    </subcellularLocation>
</comment>
<dbReference type="InterPro" id="IPR001279">
    <property type="entry name" value="Metallo-B-lactamas"/>
</dbReference>
<accession>A0A4R2QZN4</accession>
<dbReference type="NCBIfam" id="TIGR00361">
    <property type="entry name" value="ComEC_Rec2"/>
    <property type="match status" value="1"/>
</dbReference>
<proteinExistence type="predicted"/>
<dbReference type="Proteomes" id="UP000294911">
    <property type="component" value="Unassembled WGS sequence"/>
</dbReference>
<comment type="caution">
    <text evidence="9">The sequence shown here is derived from an EMBL/GenBank/DDBJ whole genome shotgun (WGS) entry which is preliminary data.</text>
</comment>
<gene>
    <name evidence="9" type="ORF">EV191_10262</name>
</gene>
<evidence type="ECO:0000256" key="1">
    <source>
        <dbReference type="ARBA" id="ARBA00004651"/>
    </source>
</evidence>
<keyword evidence="2" id="KW-1003">Cell membrane</keyword>
<feature type="transmembrane region" description="Helical" evidence="7">
    <location>
        <begin position="82"/>
        <end position="105"/>
    </location>
</feature>
<dbReference type="Pfam" id="PF00753">
    <property type="entry name" value="Lactamase_B"/>
    <property type="match status" value="1"/>
</dbReference>
<dbReference type="InterPro" id="IPR036866">
    <property type="entry name" value="RibonucZ/Hydroxyglut_hydro"/>
</dbReference>
<evidence type="ECO:0000256" key="5">
    <source>
        <dbReference type="ARBA" id="ARBA00023136"/>
    </source>
</evidence>
<dbReference type="PANTHER" id="PTHR30619:SF1">
    <property type="entry name" value="RECOMBINATION PROTEIN 2"/>
    <property type="match status" value="1"/>
</dbReference>
<dbReference type="InterPro" id="IPR035681">
    <property type="entry name" value="ComA-like_MBL"/>
</dbReference>
<name>A0A4R2QZN4_9PSEU</name>
<dbReference type="PANTHER" id="PTHR30619">
    <property type="entry name" value="DNA INTERNALIZATION/COMPETENCE PROTEIN COMEC/REC2"/>
    <property type="match status" value="1"/>
</dbReference>
<evidence type="ECO:0000256" key="4">
    <source>
        <dbReference type="ARBA" id="ARBA00022989"/>
    </source>
</evidence>
<feature type="transmembrane region" description="Helical" evidence="7">
    <location>
        <begin position="502"/>
        <end position="520"/>
    </location>
</feature>